<evidence type="ECO:0000313" key="1">
    <source>
        <dbReference type="EMBL" id="GBP51967.1"/>
    </source>
</evidence>
<protein>
    <submittedName>
        <fullName evidence="1">Uncharacterized protein</fullName>
    </submittedName>
</protein>
<accession>A0A4C1WPD4</accession>
<proteinExistence type="predicted"/>
<gene>
    <name evidence="1" type="ORF">EVAR_45816_1</name>
</gene>
<comment type="caution">
    <text evidence="1">The sequence shown here is derived from an EMBL/GenBank/DDBJ whole genome shotgun (WGS) entry which is preliminary data.</text>
</comment>
<dbReference type="EMBL" id="BGZK01000593">
    <property type="protein sequence ID" value="GBP51967.1"/>
    <property type="molecule type" value="Genomic_DNA"/>
</dbReference>
<keyword evidence="2" id="KW-1185">Reference proteome</keyword>
<name>A0A4C1WPD4_EUMVA</name>
<reference evidence="1 2" key="1">
    <citation type="journal article" date="2019" name="Commun. Biol.">
        <title>The bagworm genome reveals a unique fibroin gene that provides high tensile strength.</title>
        <authorList>
            <person name="Kono N."/>
            <person name="Nakamura H."/>
            <person name="Ohtoshi R."/>
            <person name="Tomita M."/>
            <person name="Numata K."/>
            <person name="Arakawa K."/>
        </authorList>
    </citation>
    <scope>NUCLEOTIDE SEQUENCE [LARGE SCALE GENOMIC DNA]</scope>
</reference>
<sequence length="92" mass="9744">MKEGGLSFDGSFMPQIEFQGTKPWAADGRSLTAPQCAISPLAPAHTAVIKEPSYKTGQDAHYSKGLCHVSEKAIAIGNENRTEIKRAAASGL</sequence>
<evidence type="ECO:0000313" key="2">
    <source>
        <dbReference type="Proteomes" id="UP000299102"/>
    </source>
</evidence>
<organism evidence="1 2">
    <name type="scientific">Eumeta variegata</name>
    <name type="common">Bagworm moth</name>
    <name type="synonym">Eumeta japonica</name>
    <dbReference type="NCBI Taxonomy" id="151549"/>
    <lineage>
        <taxon>Eukaryota</taxon>
        <taxon>Metazoa</taxon>
        <taxon>Ecdysozoa</taxon>
        <taxon>Arthropoda</taxon>
        <taxon>Hexapoda</taxon>
        <taxon>Insecta</taxon>
        <taxon>Pterygota</taxon>
        <taxon>Neoptera</taxon>
        <taxon>Endopterygota</taxon>
        <taxon>Lepidoptera</taxon>
        <taxon>Glossata</taxon>
        <taxon>Ditrysia</taxon>
        <taxon>Tineoidea</taxon>
        <taxon>Psychidae</taxon>
        <taxon>Oiketicinae</taxon>
        <taxon>Eumeta</taxon>
    </lineage>
</organism>
<dbReference type="AlphaFoldDB" id="A0A4C1WPD4"/>
<dbReference type="Proteomes" id="UP000299102">
    <property type="component" value="Unassembled WGS sequence"/>
</dbReference>